<keyword evidence="2" id="KW-1185">Reference proteome</keyword>
<comment type="caution">
    <text evidence="1">The sequence shown here is derived from an EMBL/GenBank/DDBJ whole genome shotgun (WGS) entry which is preliminary data.</text>
</comment>
<accession>A0A6V8PLH0</accession>
<feature type="non-terminal residue" evidence="1">
    <location>
        <position position="1"/>
    </location>
</feature>
<dbReference type="EMBL" id="BLRZ01000501">
    <property type="protein sequence ID" value="GFP31681.1"/>
    <property type="molecule type" value="Genomic_DNA"/>
</dbReference>
<name>A0A6V8PLH0_9ACTN</name>
<proteinExistence type="predicted"/>
<reference evidence="1 2" key="1">
    <citation type="journal article" date="2020" name="Front. Microbiol.">
        <title>Single-cell genomics of novel Actinobacteria with the Wood-Ljungdahl pathway discovered in a serpentinizing system.</title>
        <authorList>
            <person name="Merino N."/>
            <person name="Kawai M."/>
            <person name="Boyd E.S."/>
            <person name="Colman D.R."/>
            <person name="McGlynn S.E."/>
            <person name="Nealson K.H."/>
            <person name="Kurokawa K."/>
            <person name="Hongoh Y."/>
        </authorList>
    </citation>
    <scope>NUCLEOTIDE SEQUENCE [LARGE SCALE GENOMIC DNA]</scope>
    <source>
        <strain evidence="1 2">S34</strain>
    </source>
</reference>
<dbReference type="InterPro" id="IPR040442">
    <property type="entry name" value="Pyrv_kinase-like_dom_sf"/>
</dbReference>
<organism evidence="1 2">
    <name type="scientific">Candidatus Hakubella thermalkaliphila</name>
    <dbReference type="NCBI Taxonomy" id="2754717"/>
    <lineage>
        <taxon>Bacteria</taxon>
        <taxon>Bacillati</taxon>
        <taxon>Actinomycetota</taxon>
        <taxon>Actinomycetota incertae sedis</taxon>
        <taxon>Candidatus Hakubellales</taxon>
        <taxon>Candidatus Hakubellaceae</taxon>
        <taxon>Candidatus Hakubella</taxon>
    </lineage>
</organism>
<dbReference type="Gene3D" id="3.20.20.60">
    <property type="entry name" value="Phosphoenolpyruvate-binding domains"/>
    <property type="match status" value="1"/>
</dbReference>
<dbReference type="AlphaFoldDB" id="A0A6V8PLH0"/>
<evidence type="ECO:0000313" key="2">
    <source>
        <dbReference type="Proteomes" id="UP000588083"/>
    </source>
</evidence>
<protein>
    <submittedName>
        <fullName evidence="1">Uncharacterized protein</fullName>
    </submittedName>
</protein>
<evidence type="ECO:0000313" key="1">
    <source>
        <dbReference type="EMBL" id="GFP31681.1"/>
    </source>
</evidence>
<sequence length="37" mass="3923">LDYVSCSPYRIPIARLAAAQAALKEKTGGKDLSKSTV</sequence>
<dbReference type="Proteomes" id="UP000588083">
    <property type="component" value="Unassembled WGS sequence"/>
</dbReference>
<gene>
    <name evidence="1" type="ORF">HKBW3S34_02602</name>
</gene>